<keyword evidence="7" id="KW-0540">Nuclease</keyword>
<dbReference type="GO" id="GO:0045145">
    <property type="term" value="F:single-stranded DNA 5'-3' DNA exonuclease activity"/>
    <property type="evidence" value="ECO:0007669"/>
    <property type="project" value="InterPro"/>
</dbReference>
<keyword evidence="6" id="KW-0479">Metal-binding</keyword>
<sequence>MVRVLNFKVPLTSQKTPIAAVRSDRSATWELMKQLGPCDSNRPSPPTPQEELVLAAFNKPPDSLLELPEASALPLPFTYHSTVNGDVTYLSQPRLSVSKLLTNTYCELRKYYEIYAGLPSIDSGRLREGRNYHQHLEDQTHAQVNEETLISIIDEELEHFLEEEQALLTKNSWGRYLGEQWIEHGLVRLLFVAEKHFAREINVHGFINFYNGKLATTAEELLLAVLVNGIADIVKIDQSNANKPYRSTIARDEGLSKFIEDLRLQLEILRLNKLRLVDLSEEIPKAKEVVTKLSNEGKYFLHVRDVKTRADDLFPPYQLVMTAARDQCLYYARFFDNLSQSTEFAYASHLENARRRGVEIDEPLGVAWALRIIIAQFPVLAQDMKKLARGEPIGCDEFDEYQKSGGSTTKVEGEAQFSLSNFVTEARFREMLALFYGDSKEIMEMDILDLFQPWRYPVTIRYFAARAAQAYNIFESFEPASVCIEYHNARSLSIFGFKHYPFDLKLIEQHMDKASKFWSGQRPPKETNDLTMCRRCDFRTRCPAINKPVDTLAGDAIYKLLEM</sequence>
<evidence type="ECO:0000256" key="4">
    <source>
        <dbReference type="ARBA" id="ARBA00011245"/>
    </source>
</evidence>
<evidence type="ECO:0000256" key="6">
    <source>
        <dbReference type="ARBA" id="ARBA00022485"/>
    </source>
</evidence>
<comment type="cofactor">
    <cofactor evidence="2">
        <name>[4Fe-4S] cluster</name>
        <dbReference type="ChEBI" id="CHEBI:49883"/>
    </cofactor>
</comment>
<dbReference type="EMBL" id="LT635759">
    <property type="protein sequence ID" value="SGZ54643.1"/>
    <property type="molecule type" value="Genomic_DNA"/>
</dbReference>
<dbReference type="PANTHER" id="PTHR14464">
    <property type="entry name" value="EXONUCLEASE V"/>
    <property type="match status" value="1"/>
</dbReference>
<evidence type="ECO:0000256" key="10">
    <source>
        <dbReference type="ARBA" id="ARBA00023014"/>
    </source>
</evidence>
<dbReference type="GO" id="GO:0036297">
    <property type="term" value="P:interstrand cross-link repair"/>
    <property type="evidence" value="ECO:0007669"/>
    <property type="project" value="TreeGrafter"/>
</dbReference>
<accession>A0A1L0BTQ3</accession>
<name>A0A1L0BTQ3_9ASCO</name>
<keyword evidence="6" id="KW-0004">4Fe-4S</keyword>
<evidence type="ECO:0000256" key="3">
    <source>
        <dbReference type="ARBA" id="ARBA00009797"/>
    </source>
</evidence>
<evidence type="ECO:0000256" key="5">
    <source>
        <dbReference type="ARBA" id="ARBA00013561"/>
    </source>
</evidence>
<evidence type="ECO:0000256" key="2">
    <source>
        <dbReference type="ARBA" id="ARBA00001966"/>
    </source>
</evidence>
<keyword evidence="8" id="KW-0269">Exonuclease</keyword>
<evidence type="ECO:0000256" key="9">
    <source>
        <dbReference type="ARBA" id="ARBA00023004"/>
    </source>
</evidence>
<organism evidence="12 13">
    <name type="scientific">Sungouiella intermedia</name>
    <dbReference type="NCBI Taxonomy" id="45354"/>
    <lineage>
        <taxon>Eukaryota</taxon>
        <taxon>Fungi</taxon>
        <taxon>Dikarya</taxon>
        <taxon>Ascomycota</taxon>
        <taxon>Saccharomycotina</taxon>
        <taxon>Pichiomycetes</taxon>
        <taxon>Metschnikowiaceae</taxon>
        <taxon>Sungouiella</taxon>
    </lineage>
</organism>
<keyword evidence="9" id="KW-0408">Iron</keyword>
<reference evidence="12 13" key="1">
    <citation type="submission" date="2016-10" db="EMBL/GenBank/DDBJ databases">
        <authorList>
            <person name="de Groot N.N."/>
        </authorList>
    </citation>
    <scope>NUCLEOTIDE SEQUENCE [LARGE SCALE GENOMIC DNA]</scope>
    <source>
        <strain evidence="12 13">CBS 141442</strain>
    </source>
</reference>
<comment type="cofactor">
    <cofactor evidence="1">
        <name>Mg(2+)</name>
        <dbReference type="ChEBI" id="CHEBI:18420"/>
    </cofactor>
</comment>
<dbReference type="Pfam" id="PF09810">
    <property type="entry name" value="Exo5"/>
    <property type="match status" value="1"/>
</dbReference>
<evidence type="ECO:0000256" key="7">
    <source>
        <dbReference type="ARBA" id="ARBA00022722"/>
    </source>
</evidence>
<dbReference type="GO" id="GO:0005634">
    <property type="term" value="C:nucleus"/>
    <property type="evidence" value="ECO:0007669"/>
    <property type="project" value="TreeGrafter"/>
</dbReference>
<comment type="subunit">
    <text evidence="4">Monomer.</text>
</comment>
<protein>
    <recommendedName>
        <fullName evidence="5">Exonuclease V, mitochondrial</fullName>
    </recommendedName>
    <alternativeName>
        <fullName evidence="11">Defects in morphology protein 1</fullName>
    </alternativeName>
</protein>
<dbReference type="PANTHER" id="PTHR14464:SF4">
    <property type="entry name" value="EXONUCLEASE V"/>
    <property type="match status" value="1"/>
</dbReference>
<keyword evidence="13" id="KW-1185">Reference proteome</keyword>
<dbReference type="AlphaFoldDB" id="A0A1L0BTQ3"/>
<evidence type="ECO:0000256" key="11">
    <source>
        <dbReference type="ARBA" id="ARBA00030412"/>
    </source>
</evidence>
<evidence type="ECO:0000256" key="1">
    <source>
        <dbReference type="ARBA" id="ARBA00001946"/>
    </source>
</evidence>
<dbReference type="Proteomes" id="UP000182334">
    <property type="component" value="Chromosome IV"/>
</dbReference>
<evidence type="ECO:0000313" key="12">
    <source>
        <dbReference type="EMBL" id="SGZ54643.1"/>
    </source>
</evidence>
<evidence type="ECO:0000256" key="8">
    <source>
        <dbReference type="ARBA" id="ARBA00022839"/>
    </source>
</evidence>
<dbReference type="GO" id="GO:0051539">
    <property type="term" value="F:4 iron, 4 sulfur cluster binding"/>
    <property type="evidence" value="ECO:0007669"/>
    <property type="project" value="UniProtKB-KW"/>
</dbReference>
<keyword evidence="10" id="KW-0411">Iron-sulfur</keyword>
<comment type="similarity">
    <text evidence="3">Belongs to the EXO5 family.</text>
</comment>
<gene>
    <name evidence="12" type="ORF">SAMEA4029010_CIC11G00000000245</name>
</gene>
<keyword evidence="8" id="KW-0378">Hydrolase</keyword>
<evidence type="ECO:0000313" key="13">
    <source>
        <dbReference type="Proteomes" id="UP000182334"/>
    </source>
</evidence>
<dbReference type="OrthoDB" id="354769at2759"/>
<dbReference type="GO" id="GO:0005739">
    <property type="term" value="C:mitochondrion"/>
    <property type="evidence" value="ECO:0007669"/>
    <property type="project" value="TreeGrafter"/>
</dbReference>
<proteinExistence type="inferred from homology"/>
<dbReference type="InterPro" id="IPR019190">
    <property type="entry name" value="EXOV"/>
</dbReference>